<dbReference type="GO" id="GO:0016020">
    <property type="term" value="C:membrane"/>
    <property type="evidence" value="ECO:0007669"/>
    <property type="project" value="UniProtKB-SubCell"/>
</dbReference>
<dbReference type="Gene3D" id="1.50.10.150">
    <property type="entry name" value="Voltage-dependent anion channel"/>
    <property type="match status" value="1"/>
</dbReference>
<dbReference type="InterPro" id="IPR004695">
    <property type="entry name" value="SLAC1/Mae1/Ssu1/TehA"/>
</dbReference>
<evidence type="ECO:0000256" key="4">
    <source>
        <dbReference type="ARBA" id="ARBA00023136"/>
    </source>
</evidence>
<protein>
    <submittedName>
        <fullName evidence="6">Tellurite resistance protein</fullName>
    </submittedName>
</protein>
<evidence type="ECO:0000313" key="6">
    <source>
        <dbReference type="EMBL" id="RIX33782.1"/>
    </source>
</evidence>
<feature type="transmembrane region" description="Helical" evidence="5">
    <location>
        <begin position="46"/>
        <end position="65"/>
    </location>
</feature>
<feature type="transmembrane region" description="Helical" evidence="5">
    <location>
        <begin position="77"/>
        <end position="95"/>
    </location>
</feature>
<evidence type="ECO:0000256" key="5">
    <source>
        <dbReference type="SAM" id="Phobius"/>
    </source>
</evidence>
<dbReference type="InterPro" id="IPR038665">
    <property type="entry name" value="Voltage-dep_anion_channel_sf"/>
</dbReference>
<evidence type="ECO:0000313" key="7">
    <source>
        <dbReference type="Proteomes" id="UP000285278"/>
    </source>
</evidence>
<proteinExistence type="predicted"/>
<organism evidence="6 7">
    <name type="scientific">Corynebacterium falsenii</name>
    <dbReference type="NCBI Taxonomy" id="108486"/>
    <lineage>
        <taxon>Bacteria</taxon>
        <taxon>Bacillati</taxon>
        <taxon>Actinomycetota</taxon>
        <taxon>Actinomycetes</taxon>
        <taxon>Mycobacteriales</taxon>
        <taxon>Corynebacteriaceae</taxon>
        <taxon>Corynebacterium</taxon>
    </lineage>
</organism>
<dbReference type="Pfam" id="PF03595">
    <property type="entry name" value="SLAC1"/>
    <property type="match status" value="1"/>
</dbReference>
<evidence type="ECO:0000256" key="3">
    <source>
        <dbReference type="ARBA" id="ARBA00022989"/>
    </source>
</evidence>
<evidence type="ECO:0000256" key="2">
    <source>
        <dbReference type="ARBA" id="ARBA00022692"/>
    </source>
</evidence>
<feature type="transmembrane region" description="Helical" evidence="5">
    <location>
        <begin position="166"/>
        <end position="188"/>
    </location>
</feature>
<sequence length="349" mass="36991">MIKTQSRLELPPLGPGWAGAVMGLGITSSLMDIHLSPIMGHLPAEIMLGAATLLALALAVGFIKYRNPGFYASDMPAWGMVSMGILALGSAYSLIFNAWPIHAFCWAVGTVFGVITCVRFLLFLIFNHHPAPAFTWGLPLVAPMVAATSSAQLAPHAGDWSSTVHGIGVACFVLAWAAAVPVFAFVYLRTFPKIPTSFATTAWIPLGLVGQSTAAAQLIAGEQWHFRTMIYGIAMLSVGIPLAVYALVKHWGAALGGTPMSYNPTWWASTFPVGTCCLGTHILSTQPAALAWGMSWMNGISAALLILLLVHVTWAAFGVIKIIENPFRPVRTNGPSTVAQLGLANSASH</sequence>
<keyword evidence="7" id="KW-1185">Reference proteome</keyword>
<keyword evidence="2 5" id="KW-0812">Transmembrane</keyword>
<name>A0A418Q5E2_9CORY</name>
<reference evidence="6 7" key="1">
    <citation type="submission" date="2018-09" db="EMBL/GenBank/DDBJ databases">
        <title>Optimization and identification of Corynebacterium falsenii FN1-14 from fish paste.</title>
        <authorList>
            <person name="Daroonpunt R."/>
            <person name="Tanasupawat S."/>
        </authorList>
    </citation>
    <scope>NUCLEOTIDE SEQUENCE [LARGE SCALE GENOMIC DNA]</scope>
    <source>
        <strain evidence="6 7">FN1-14</strain>
    </source>
</reference>
<feature type="transmembrane region" description="Helical" evidence="5">
    <location>
        <begin position="101"/>
        <end position="126"/>
    </location>
</feature>
<dbReference type="AlphaFoldDB" id="A0A418Q5E2"/>
<evidence type="ECO:0000256" key="1">
    <source>
        <dbReference type="ARBA" id="ARBA00004141"/>
    </source>
</evidence>
<feature type="transmembrane region" description="Helical" evidence="5">
    <location>
        <begin position="133"/>
        <end position="154"/>
    </location>
</feature>
<feature type="transmembrane region" description="Helical" evidence="5">
    <location>
        <begin position="229"/>
        <end position="248"/>
    </location>
</feature>
<keyword evidence="3 5" id="KW-1133">Transmembrane helix</keyword>
<dbReference type="Proteomes" id="UP000285278">
    <property type="component" value="Unassembled WGS sequence"/>
</dbReference>
<dbReference type="OrthoDB" id="958273at2"/>
<feature type="transmembrane region" description="Helical" evidence="5">
    <location>
        <begin position="300"/>
        <end position="323"/>
    </location>
</feature>
<dbReference type="GO" id="GO:0055085">
    <property type="term" value="P:transmembrane transport"/>
    <property type="evidence" value="ECO:0007669"/>
    <property type="project" value="InterPro"/>
</dbReference>
<keyword evidence="4 5" id="KW-0472">Membrane</keyword>
<comment type="subcellular location">
    <subcellularLocation>
        <location evidence="1">Membrane</location>
        <topology evidence="1">Multi-pass membrane protein</topology>
    </subcellularLocation>
</comment>
<accession>A0A418Q5E2</accession>
<dbReference type="STRING" id="1451189.CFAL_08145"/>
<comment type="caution">
    <text evidence="6">The sequence shown here is derived from an EMBL/GenBank/DDBJ whole genome shotgun (WGS) entry which is preliminary data.</text>
</comment>
<feature type="transmembrane region" description="Helical" evidence="5">
    <location>
        <begin position="12"/>
        <end position="31"/>
    </location>
</feature>
<dbReference type="CDD" id="cd09320">
    <property type="entry name" value="TDT_like_2"/>
    <property type="match status" value="1"/>
</dbReference>
<dbReference type="EMBL" id="QXJK01000012">
    <property type="protein sequence ID" value="RIX33782.1"/>
    <property type="molecule type" value="Genomic_DNA"/>
</dbReference>
<dbReference type="RefSeq" id="WP_119665203.1">
    <property type="nucleotide sequence ID" value="NZ_CP083647.1"/>
</dbReference>
<gene>
    <name evidence="6" type="ORF">D3M95_09625</name>
</gene>